<dbReference type="PROSITE" id="PS51071">
    <property type="entry name" value="HTH_RPIR"/>
    <property type="match status" value="1"/>
</dbReference>
<protein>
    <submittedName>
        <fullName evidence="2">MurR/RpiR family transcriptional regulator</fullName>
    </submittedName>
</protein>
<evidence type="ECO:0000313" key="2">
    <source>
        <dbReference type="EMBL" id="QYN52291.1"/>
    </source>
</evidence>
<evidence type="ECO:0000313" key="3">
    <source>
        <dbReference type="Proteomes" id="UP000826550"/>
    </source>
</evidence>
<dbReference type="InterPro" id="IPR036388">
    <property type="entry name" value="WH-like_DNA-bd_sf"/>
</dbReference>
<sequence>MTNVNNLGLLNSLSELINSHYDSGNHAIASYLVENISRLDQVTVNEIIDHAYVSRSAVRRFCEKLGYSSLIDLKSSFSKIIFPSDIRHRSKEDYHINNLQLTELIKKMLDDINTVFTSSVLDQIVYQINRHNEVILLCANNTSNTLIKFQQEMIYANKVIVVLDQKYRSNKYLKALKPNALLITVSTSGKYAEILNDFLRELPGDKMMITGNRNENLAKSYDQVFYISNSSFTEDYLGIYGKYGITYLFDQIFLRYVALFK</sequence>
<gene>
    <name evidence="2" type="ORF">GYM71_02135</name>
</gene>
<dbReference type="Gene3D" id="1.10.10.10">
    <property type="entry name" value="Winged helix-like DNA-binding domain superfamily/Winged helix DNA-binding domain"/>
    <property type="match status" value="1"/>
</dbReference>
<dbReference type="Proteomes" id="UP000826550">
    <property type="component" value="Chromosome"/>
</dbReference>
<evidence type="ECO:0000259" key="1">
    <source>
        <dbReference type="PROSITE" id="PS51071"/>
    </source>
</evidence>
<dbReference type="Gene3D" id="3.40.50.10490">
    <property type="entry name" value="Glucose-6-phosphate isomerase like protein, domain 1"/>
    <property type="match status" value="1"/>
</dbReference>
<dbReference type="InterPro" id="IPR009057">
    <property type="entry name" value="Homeodomain-like_sf"/>
</dbReference>
<dbReference type="InterPro" id="IPR000281">
    <property type="entry name" value="HTH_RpiR"/>
</dbReference>
<dbReference type="PANTHER" id="PTHR30514">
    <property type="entry name" value="GLUCOKINASE"/>
    <property type="match status" value="1"/>
</dbReference>
<accession>A0ABX8WAV9</accession>
<dbReference type="RefSeq" id="WP_220220754.1">
    <property type="nucleotide sequence ID" value="NZ_CP048268.1"/>
</dbReference>
<proteinExistence type="predicted"/>
<reference evidence="2 3" key="1">
    <citation type="submission" date="2020-01" db="EMBL/GenBank/DDBJ databases">
        <title>Vast differences in strain-level diversity in the gut microbiota of two closely related honey bee species.</title>
        <authorList>
            <person name="Ellegaard K.M."/>
            <person name="Suenami S."/>
            <person name="Miyazaki R."/>
            <person name="Engel P."/>
        </authorList>
    </citation>
    <scope>NUCLEOTIDE SEQUENCE [LARGE SCALE GENOMIC DNA]</scope>
    <source>
        <strain evidence="2 3">ESL0416</strain>
    </source>
</reference>
<dbReference type="PANTHER" id="PTHR30514:SF1">
    <property type="entry name" value="HTH-TYPE TRANSCRIPTIONAL REGULATOR HEXR-RELATED"/>
    <property type="match status" value="1"/>
</dbReference>
<dbReference type="SUPFAM" id="SSF53697">
    <property type="entry name" value="SIS domain"/>
    <property type="match status" value="1"/>
</dbReference>
<keyword evidence="3" id="KW-1185">Reference proteome</keyword>
<dbReference type="InterPro" id="IPR047640">
    <property type="entry name" value="RpiR-like"/>
</dbReference>
<dbReference type="EMBL" id="CP048268">
    <property type="protein sequence ID" value="QYN52291.1"/>
    <property type="molecule type" value="Genomic_DNA"/>
</dbReference>
<organism evidence="2 3">
    <name type="scientific">Lactobacillus panisapium</name>
    <dbReference type="NCBI Taxonomy" id="2012495"/>
    <lineage>
        <taxon>Bacteria</taxon>
        <taxon>Bacillati</taxon>
        <taxon>Bacillota</taxon>
        <taxon>Bacilli</taxon>
        <taxon>Lactobacillales</taxon>
        <taxon>Lactobacillaceae</taxon>
        <taxon>Lactobacillus</taxon>
    </lineage>
</organism>
<feature type="domain" description="HTH rpiR-type" evidence="1">
    <location>
        <begin position="8"/>
        <end position="84"/>
    </location>
</feature>
<dbReference type="Pfam" id="PF01418">
    <property type="entry name" value="HTH_6"/>
    <property type="match status" value="1"/>
</dbReference>
<name>A0ABX8WAV9_9LACO</name>
<dbReference type="SUPFAM" id="SSF46689">
    <property type="entry name" value="Homeodomain-like"/>
    <property type="match status" value="1"/>
</dbReference>
<dbReference type="InterPro" id="IPR046348">
    <property type="entry name" value="SIS_dom_sf"/>
</dbReference>